<dbReference type="InterPro" id="IPR000847">
    <property type="entry name" value="LysR_HTH_N"/>
</dbReference>
<keyword evidence="7" id="KW-1185">Reference proteome</keyword>
<keyword evidence="3" id="KW-0238">DNA-binding</keyword>
<feature type="domain" description="HTH lysR-type" evidence="5">
    <location>
        <begin position="1"/>
        <end position="58"/>
    </location>
</feature>
<protein>
    <submittedName>
        <fullName evidence="6">LysR family transcriptional regulator</fullName>
    </submittedName>
</protein>
<sequence>MSLHQLRTFCTLVEEGSFTRTAERLYLSQPSVSQHIATLEKEYDVILFNRRGRSLSLTPEGNALYTLALDVLQRSDSIPGKFREMQAMRYGKLELGVSTYVGTMVLPSLVAEFRNEHPDVAMTVQTGNDPDIQEMLRRGDIEIAILEGNARTFNDKDLKTFTIGEDHIVLVASKDHPLAALPSVTPSHLNEEQLILYEKDCSLCPFVQEYLMEQRVGQHRGTFVNSRDVARAFVKAGVGVAFINHGTVAEDLKRGDLVSLPIEGLEMKRIDVVCFYRQSTGLGFAGWAFRRILEKRATL</sequence>
<evidence type="ECO:0000256" key="1">
    <source>
        <dbReference type="ARBA" id="ARBA00009437"/>
    </source>
</evidence>
<dbReference type="InterPro" id="IPR036390">
    <property type="entry name" value="WH_DNA-bd_sf"/>
</dbReference>
<evidence type="ECO:0000259" key="5">
    <source>
        <dbReference type="PROSITE" id="PS50931"/>
    </source>
</evidence>
<comment type="caution">
    <text evidence="6">The sequence shown here is derived from an EMBL/GenBank/DDBJ whole genome shotgun (WGS) entry which is preliminary data.</text>
</comment>
<keyword evidence="2" id="KW-0805">Transcription regulation</keyword>
<dbReference type="Pfam" id="PF03466">
    <property type="entry name" value="LysR_substrate"/>
    <property type="match status" value="1"/>
</dbReference>
<name>A0ABS9EMU4_9BACT</name>
<dbReference type="PROSITE" id="PS50931">
    <property type="entry name" value="HTH_LYSR"/>
    <property type="match status" value="1"/>
</dbReference>
<dbReference type="PANTHER" id="PTHR30126">
    <property type="entry name" value="HTH-TYPE TRANSCRIPTIONAL REGULATOR"/>
    <property type="match status" value="1"/>
</dbReference>
<dbReference type="Proteomes" id="UP001200430">
    <property type="component" value="Unassembled WGS sequence"/>
</dbReference>
<dbReference type="PANTHER" id="PTHR30126:SF40">
    <property type="entry name" value="HTH-TYPE TRANSCRIPTIONAL REGULATOR GLTR"/>
    <property type="match status" value="1"/>
</dbReference>
<dbReference type="InterPro" id="IPR036388">
    <property type="entry name" value="WH-like_DNA-bd_sf"/>
</dbReference>
<evidence type="ECO:0000256" key="2">
    <source>
        <dbReference type="ARBA" id="ARBA00023015"/>
    </source>
</evidence>
<evidence type="ECO:0000256" key="3">
    <source>
        <dbReference type="ARBA" id="ARBA00023125"/>
    </source>
</evidence>
<dbReference type="InterPro" id="IPR005119">
    <property type="entry name" value="LysR_subst-bd"/>
</dbReference>
<reference evidence="6 7" key="1">
    <citation type="submission" date="2022-01" db="EMBL/GenBank/DDBJ databases">
        <title>Dethiosulfovibrio faecalis sp. nov., a novel proteolytic, non-sulfur-reducing bacterium isolated from a marine aquaculture solid waste bioreactor.</title>
        <authorList>
            <person name="Grabowski S."/>
            <person name="Apolinario E."/>
            <person name="Schneider N."/>
            <person name="Marshall C.W."/>
            <person name="Sowers K.R."/>
        </authorList>
    </citation>
    <scope>NUCLEOTIDE SEQUENCE [LARGE SCALE GENOMIC DNA]</scope>
    <source>
        <strain evidence="6 7">DSM 12537</strain>
    </source>
</reference>
<dbReference type="Pfam" id="PF00126">
    <property type="entry name" value="HTH_1"/>
    <property type="match status" value="1"/>
</dbReference>
<dbReference type="Gene3D" id="3.40.190.10">
    <property type="entry name" value="Periplasmic binding protein-like II"/>
    <property type="match status" value="2"/>
</dbReference>
<accession>A0ABS9EMU4</accession>
<dbReference type="RefSeq" id="WP_236099235.1">
    <property type="nucleotide sequence ID" value="NZ_JAKGUD010000005.1"/>
</dbReference>
<proteinExistence type="inferred from homology"/>
<comment type="similarity">
    <text evidence="1">Belongs to the LysR transcriptional regulatory family.</text>
</comment>
<evidence type="ECO:0000313" key="7">
    <source>
        <dbReference type="Proteomes" id="UP001200430"/>
    </source>
</evidence>
<dbReference type="SUPFAM" id="SSF53850">
    <property type="entry name" value="Periplasmic binding protein-like II"/>
    <property type="match status" value="1"/>
</dbReference>
<keyword evidence="4" id="KW-0804">Transcription</keyword>
<evidence type="ECO:0000256" key="4">
    <source>
        <dbReference type="ARBA" id="ARBA00023163"/>
    </source>
</evidence>
<dbReference type="EMBL" id="JAKGUD010000005">
    <property type="protein sequence ID" value="MCF4142510.1"/>
    <property type="molecule type" value="Genomic_DNA"/>
</dbReference>
<organism evidence="6 7">
    <name type="scientific">Dethiosulfovibrio marinus</name>
    <dbReference type="NCBI Taxonomy" id="133532"/>
    <lineage>
        <taxon>Bacteria</taxon>
        <taxon>Thermotogati</taxon>
        <taxon>Synergistota</taxon>
        <taxon>Synergistia</taxon>
        <taxon>Synergistales</taxon>
        <taxon>Dethiosulfovibrionaceae</taxon>
        <taxon>Dethiosulfovibrio</taxon>
    </lineage>
</organism>
<dbReference type="SUPFAM" id="SSF46785">
    <property type="entry name" value="Winged helix' DNA-binding domain"/>
    <property type="match status" value="1"/>
</dbReference>
<gene>
    <name evidence="6" type="ORF">L2W38_06755</name>
</gene>
<evidence type="ECO:0000313" key="6">
    <source>
        <dbReference type="EMBL" id="MCF4142510.1"/>
    </source>
</evidence>
<dbReference type="CDD" id="cd05466">
    <property type="entry name" value="PBP2_LTTR_substrate"/>
    <property type="match status" value="1"/>
</dbReference>
<dbReference type="PRINTS" id="PR00039">
    <property type="entry name" value="HTHLYSR"/>
</dbReference>
<dbReference type="Gene3D" id="1.10.10.10">
    <property type="entry name" value="Winged helix-like DNA-binding domain superfamily/Winged helix DNA-binding domain"/>
    <property type="match status" value="1"/>
</dbReference>